<proteinExistence type="predicted"/>
<dbReference type="EMBL" id="KZ819604">
    <property type="protein sequence ID" value="PWN34133.1"/>
    <property type="molecule type" value="Genomic_DNA"/>
</dbReference>
<feature type="signal peptide" evidence="1">
    <location>
        <begin position="1"/>
        <end position="21"/>
    </location>
</feature>
<dbReference type="InParanoid" id="A0A316VD21"/>
<keyword evidence="1" id="KW-0732">Signal</keyword>
<dbReference type="RefSeq" id="XP_025354435.1">
    <property type="nucleotide sequence ID" value="XM_025499216.1"/>
</dbReference>
<protein>
    <submittedName>
        <fullName evidence="2">Uncharacterized protein</fullName>
    </submittedName>
</protein>
<sequence>MKYPTAFLFMFSALIFQVIIASPVPTTEEGNVKLNKRNPVESTVTVNDLHLRNLAEGLEAPTLVKRGHHHGWGGFGKHGFRGMFGGWRHRGRFW</sequence>
<gene>
    <name evidence="2" type="ORF">FA14DRAFT_161649</name>
</gene>
<evidence type="ECO:0000313" key="3">
    <source>
        <dbReference type="Proteomes" id="UP000245771"/>
    </source>
</evidence>
<feature type="chain" id="PRO_5016451886" evidence="1">
    <location>
        <begin position="22"/>
        <end position="94"/>
    </location>
</feature>
<reference evidence="2 3" key="1">
    <citation type="journal article" date="2018" name="Mol. Biol. Evol.">
        <title>Broad Genomic Sampling Reveals a Smut Pathogenic Ancestry of the Fungal Clade Ustilaginomycotina.</title>
        <authorList>
            <person name="Kijpornyongpan T."/>
            <person name="Mondo S.J."/>
            <person name="Barry K."/>
            <person name="Sandor L."/>
            <person name="Lee J."/>
            <person name="Lipzen A."/>
            <person name="Pangilinan J."/>
            <person name="LaButti K."/>
            <person name="Hainaut M."/>
            <person name="Henrissat B."/>
            <person name="Grigoriev I.V."/>
            <person name="Spatafora J.W."/>
            <person name="Aime M.C."/>
        </authorList>
    </citation>
    <scope>NUCLEOTIDE SEQUENCE [LARGE SCALE GENOMIC DNA]</scope>
    <source>
        <strain evidence="2 3">MCA 3882</strain>
    </source>
</reference>
<evidence type="ECO:0000313" key="2">
    <source>
        <dbReference type="EMBL" id="PWN34133.1"/>
    </source>
</evidence>
<evidence type="ECO:0000256" key="1">
    <source>
        <dbReference type="SAM" id="SignalP"/>
    </source>
</evidence>
<dbReference type="Proteomes" id="UP000245771">
    <property type="component" value="Unassembled WGS sequence"/>
</dbReference>
<dbReference type="GeneID" id="37020997"/>
<organism evidence="2 3">
    <name type="scientific">Meira miltonrushii</name>
    <dbReference type="NCBI Taxonomy" id="1280837"/>
    <lineage>
        <taxon>Eukaryota</taxon>
        <taxon>Fungi</taxon>
        <taxon>Dikarya</taxon>
        <taxon>Basidiomycota</taxon>
        <taxon>Ustilaginomycotina</taxon>
        <taxon>Exobasidiomycetes</taxon>
        <taxon>Exobasidiales</taxon>
        <taxon>Brachybasidiaceae</taxon>
        <taxon>Meira</taxon>
    </lineage>
</organism>
<name>A0A316VD21_9BASI</name>
<accession>A0A316VD21</accession>
<dbReference type="AlphaFoldDB" id="A0A316VD21"/>
<keyword evidence="3" id="KW-1185">Reference proteome</keyword>